<gene>
    <name evidence="2" type="ORF">LCGC14_2280570</name>
</gene>
<comment type="caution">
    <text evidence="2">The sequence shown here is derived from an EMBL/GenBank/DDBJ whole genome shotgun (WGS) entry which is preliminary data.</text>
</comment>
<evidence type="ECO:0000313" key="2">
    <source>
        <dbReference type="EMBL" id="KKL52928.1"/>
    </source>
</evidence>
<organism evidence="2">
    <name type="scientific">marine sediment metagenome</name>
    <dbReference type="NCBI Taxonomy" id="412755"/>
    <lineage>
        <taxon>unclassified sequences</taxon>
        <taxon>metagenomes</taxon>
        <taxon>ecological metagenomes</taxon>
    </lineage>
</organism>
<sequence>MHIRSIRDPYAIHYDTFAGDVYTITDSSITLTNGILTAATVKAGDGSVSSPSYTFTSNTGLGMHIYSFVGRDTLGFSQSIGSDPAFFIDFGHLKMGSGDTMGSLKREVASATNPNIVPRSNDDDTGIGRAAADQLSLIAGGVEGIRITETGSSIGVDVFGTITTTFLGTFGNLDVDTLNFNNNDISDSTGTIDVLSTALNITGPAGTSTVDAVDVLTIVGGDGFSGISASKGSGIVETTGAGGVPDAVTDDDGAIGEVSGSFTSLTKPGGQGGGS</sequence>
<accession>A0A0F9CU75</accession>
<dbReference type="EMBL" id="LAZR01031716">
    <property type="protein sequence ID" value="KKL52928.1"/>
    <property type="molecule type" value="Genomic_DNA"/>
</dbReference>
<proteinExistence type="predicted"/>
<feature type="region of interest" description="Disordered" evidence="1">
    <location>
        <begin position="250"/>
        <end position="275"/>
    </location>
</feature>
<protein>
    <submittedName>
        <fullName evidence="2">Uncharacterized protein</fullName>
    </submittedName>
</protein>
<name>A0A0F9CU75_9ZZZZ</name>
<dbReference type="AlphaFoldDB" id="A0A0F9CU75"/>
<evidence type="ECO:0000256" key="1">
    <source>
        <dbReference type="SAM" id="MobiDB-lite"/>
    </source>
</evidence>
<reference evidence="2" key="1">
    <citation type="journal article" date="2015" name="Nature">
        <title>Complex archaea that bridge the gap between prokaryotes and eukaryotes.</title>
        <authorList>
            <person name="Spang A."/>
            <person name="Saw J.H."/>
            <person name="Jorgensen S.L."/>
            <person name="Zaremba-Niedzwiedzka K."/>
            <person name="Martijn J."/>
            <person name="Lind A.E."/>
            <person name="van Eijk R."/>
            <person name="Schleper C."/>
            <person name="Guy L."/>
            <person name="Ettema T.J."/>
        </authorList>
    </citation>
    <scope>NUCLEOTIDE SEQUENCE</scope>
</reference>